<sequence length="215" mass="24060">MTEPKSSAAATLSPSPTLSVYSSRRLNDIASRVIHQLRLQGHHLHHDDDPFPFPHTNDGNPGDVNQEEEDEEEEFTFVCQPQYASPTPADQIFCDGRIRPAYTYPVLVVERQEPGDGKKRGKGGLRVTLGKFLMEERESSSSSSSSEEEEIEGAEPGSYCVWRPEGLKVQETRGKGSSSGGRWRFRDYFVLKRSTSEGQKDNFVIFRKGRGGGQH</sequence>
<comment type="caution">
    <text evidence="1">The sequence shown here is derived from an EMBL/GenBank/DDBJ whole genome shotgun (WGS) entry which is preliminary data.</text>
</comment>
<gene>
    <name evidence="1" type="ORF">MLD38_027912</name>
</gene>
<dbReference type="EMBL" id="CM042887">
    <property type="protein sequence ID" value="KAI4329531.1"/>
    <property type="molecule type" value="Genomic_DNA"/>
</dbReference>
<name>A0ACB9N0Z8_9MYRT</name>
<accession>A0ACB9N0Z8</accession>
<evidence type="ECO:0000313" key="2">
    <source>
        <dbReference type="Proteomes" id="UP001057402"/>
    </source>
</evidence>
<protein>
    <submittedName>
        <fullName evidence="1">Uncharacterized protein</fullName>
    </submittedName>
</protein>
<organism evidence="1 2">
    <name type="scientific">Melastoma candidum</name>
    <dbReference type="NCBI Taxonomy" id="119954"/>
    <lineage>
        <taxon>Eukaryota</taxon>
        <taxon>Viridiplantae</taxon>
        <taxon>Streptophyta</taxon>
        <taxon>Embryophyta</taxon>
        <taxon>Tracheophyta</taxon>
        <taxon>Spermatophyta</taxon>
        <taxon>Magnoliopsida</taxon>
        <taxon>eudicotyledons</taxon>
        <taxon>Gunneridae</taxon>
        <taxon>Pentapetalae</taxon>
        <taxon>rosids</taxon>
        <taxon>malvids</taxon>
        <taxon>Myrtales</taxon>
        <taxon>Melastomataceae</taxon>
        <taxon>Melastomatoideae</taxon>
        <taxon>Melastomateae</taxon>
        <taxon>Melastoma</taxon>
    </lineage>
</organism>
<proteinExistence type="predicted"/>
<keyword evidence="2" id="KW-1185">Reference proteome</keyword>
<reference evidence="2" key="1">
    <citation type="journal article" date="2023" name="Front. Plant Sci.">
        <title>Chromosomal-level genome assembly of Melastoma candidum provides insights into trichome evolution.</title>
        <authorList>
            <person name="Zhong Y."/>
            <person name="Wu W."/>
            <person name="Sun C."/>
            <person name="Zou P."/>
            <person name="Liu Y."/>
            <person name="Dai S."/>
            <person name="Zhou R."/>
        </authorList>
    </citation>
    <scope>NUCLEOTIDE SEQUENCE [LARGE SCALE GENOMIC DNA]</scope>
</reference>
<dbReference type="Proteomes" id="UP001057402">
    <property type="component" value="Chromosome 8"/>
</dbReference>
<evidence type="ECO:0000313" key="1">
    <source>
        <dbReference type="EMBL" id="KAI4329531.1"/>
    </source>
</evidence>